<dbReference type="PANTHER" id="PTHR35908:SF1">
    <property type="entry name" value="CONSERVED PROTEIN"/>
    <property type="match status" value="1"/>
</dbReference>
<dbReference type="InterPro" id="IPR041581">
    <property type="entry name" value="Glyoxalase_6"/>
</dbReference>
<reference evidence="3" key="1">
    <citation type="journal article" date="2019" name="Int. J. Syst. Evol. Microbiol.">
        <title>The Global Catalogue of Microorganisms (GCM) 10K type strain sequencing project: providing services to taxonomists for standard genome sequencing and annotation.</title>
        <authorList>
            <consortium name="The Broad Institute Genomics Platform"/>
            <consortium name="The Broad Institute Genome Sequencing Center for Infectious Disease"/>
            <person name="Wu L."/>
            <person name="Ma J."/>
        </authorList>
    </citation>
    <scope>NUCLEOTIDE SEQUENCE [LARGE SCALE GENOMIC DNA]</scope>
    <source>
        <strain evidence="3">JCM 13002</strain>
    </source>
</reference>
<dbReference type="SUPFAM" id="SSF54593">
    <property type="entry name" value="Glyoxalase/Bleomycin resistance protein/Dihydroxybiphenyl dioxygenase"/>
    <property type="match status" value="2"/>
</dbReference>
<gene>
    <name evidence="2" type="ORF">GCM10009663_53950</name>
</gene>
<dbReference type="Pfam" id="PF18029">
    <property type="entry name" value="Glyoxalase_6"/>
    <property type="match status" value="2"/>
</dbReference>
<sequence>MIRWVYAFVDRPRERFAQAAGFWTAATGTSLSQRRGADGEFATLLSEGTDACLKLQGVADGTGGAHLDLAAEDVRALAGRAVELGASVLADEGDGLVVLASPAGQSFCAVPWRGESRRPEVFAGTRLDQLAVDVPGGAFEAETAFWGGLTGWPVLTGSRPEFRVVKSPAELPVRILLHRLDDPRPTGAHLDFACADRAAARRAHEDLGAVFVAEHSHWTVMRDPAGGTYCLTARDPHTGALG</sequence>
<feature type="domain" description="Glyoxalase-like" evidence="1">
    <location>
        <begin position="14"/>
        <end position="109"/>
    </location>
</feature>
<dbReference type="PANTHER" id="PTHR35908">
    <property type="entry name" value="HYPOTHETICAL FUSION PROTEIN"/>
    <property type="match status" value="1"/>
</dbReference>
<dbReference type="RefSeq" id="WP_344626278.1">
    <property type="nucleotide sequence ID" value="NZ_BAAALD010000063.1"/>
</dbReference>
<dbReference type="Gene3D" id="3.10.180.10">
    <property type="entry name" value="2,3-Dihydroxybiphenyl 1,2-Dioxygenase, domain 1"/>
    <property type="match status" value="2"/>
</dbReference>
<dbReference type="EMBL" id="BAAALD010000063">
    <property type="protein sequence ID" value="GAA1104982.1"/>
    <property type="molecule type" value="Genomic_DNA"/>
</dbReference>
<keyword evidence="3" id="KW-1185">Reference proteome</keyword>
<proteinExistence type="predicted"/>
<protein>
    <submittedName>
        <fullName evidence="2">VOC family protein</fullName>
    </submittedName>
</protein>
<evidence type="ECO:0000313" key="2">
    <source>
        <dbReference type="EMBL" id="GAA1104982.1"/>
    </source>
</evidence>
<comment type="caution">
    <text evidence="2">The sequence shown here is derived from an EMBL/GenBank/DDBJ whole genome shotgun (WGS) entry which is preliminary data.</text>
</comment>
<evidence type="ECO:0000313" key="3">
    <source>
        <dbReference type="Proteomes" id="UP001499987"/>
    </source>
</evidence>
<organism evidence="2 3">
    <name type="scientific">Kitasatospora arboriphila</name>
    <dbReference type="NCBI Taxonomy" id="258052"/>
    <lineage>
        <taxon>Bacteria</taxon>
        <taxon>Bacillati</taxon>
        <taxon>Actinomycetota</taxon>
        <taxon>Actinomycetes</taxon>
        <taxon>Kitasatosporales</taxon>
        <taxon>Streptomycetaceae</taxon>
        <taxon>Kitasatospora</taxon>
    </lineage>
</organism>
<dbReference type="InterPro" id="IPR029068">
    <property type="entry name" value="Glyas_Bleomycin-R_OHBP_Dase"/>
</dbReference>
<accession>A0ABP4EJB5</accession>
<dbReference type="Proteomes" id="UP001499987">
    <property type="component" value="Unassembled WGS sequence"/>
</dbReference>
<feature type="domain" description="Glyoxalase-like" evidence="1">
    <location>
        <begin position="138"/>
        <end position="232"/>
    </location>
</feature>
<evidence type="ECO:0000259" key="1">
    <source>
        <dbReference type="Pfam" id="PF18029"/>
    </source>
</evidence>
<name>A0ABP4EJB5_9ACTN</name>